<feature type="domain" description="DUF4097" evidence="1">
    <location>
        <begin position="32"/>
        <end position="143"/>
    </location>
</feature>
<dbReference type="Pfam" id="PF13349">
    <property type="entry name" value="DUF4097"/>
    <property type="match status" value="1"/>
</dbReference>
<reference evidence="2 3" key="1">
    <citation type="submission" date="2024-10" db="EMBL/GenBank/DDBJ databases">
        <title>The Natural Products Discovery Center: Release of the First 8490 Sequenced Strains for Exploring Actinobacteria Biosynthetic Diversity.</title>
        <authorList>
            <person name="Kalkreuter E."/>
            <person name="Kautsar S.A."/>
            <person name="Yang D."/>
            <person name="Bader C.D."/>
            <person name="Teijaro C.N."/>
            <person name="Fluegel L."/>
            <person name="Davis C.M."/>
            <person name="Simpson J.R."/>
            <person name="Lauterbach L."/>
            <person name="Steele A.D."/>
            <person name="Gui C."/>
            <person name="Meng S."/>
            <person name="Li G."/>
            <person name="Viehrig K."/>
            <person name="Ye F."/>
            <person name="Su P."/>
            <person name="Kiefer A.F."/>
            <person name="Nichols A."/>
            <person name="Cepeda A.J."/>
            <person name="Yan W."/>
            <person name="Fan B."/>
            <person name="Jiang Y."/>
            <person name="Adhikari A."/>
            <person name="Zheng C.-J."/>
            <person name="Schuster L."/>
            <person name="Cowan T.M."/>
            <person name="Smanski M.J."/>
            <person name="Chevrette M.G."/>
            <person name="De Carvalho L.P.S."/>
            <person name="Shen B."/>
        </authorList>
    </citation>
    <scope>NUCLEOTIDE SEQUENCE [LARGE SCALE GENOMIC DNA]</scope>
    <source>
        <strain evidence="2 3">NPDC048320</strain>
    </source>
</reference>
<accession>A0ABW7BAN4</accession>
<keyword evidence="3" id="KW-1185">Reference proteome</keyword>
<dbReference type="Proteomes" id="UP001604267">
    <property type="component" value="Unassembled WGS sequence"/>
</dbReference>
<dbReference type="InterPro" id="IPR025164">
    <property type="entry name" value="Toastrack_DUF4097"/>
</dbReference>
<gene>
    <name evidence="2" type="ORF">ACGFZB_27995</name>
</gene>
<protein>
    <submittedName>
        <fullName evidence="2">DUF4097 domain-containing protein</fullName>
    </submittedName>
</protein>
<sequence>MRDDYVVKVPAGLPVTGGTSNGGLALAGVGPVDVHTSNGEVAVTNATGPVRLRTSNGDINVRDVKGGDIVAQTSNGEVTIRTVTPQNIKARTTSGNLTVTVPTARYRISADDSHGDKKVAFENDPSGEYRLDLSTTNGDLTVKSAG</sequence>
<dbReference type="EMBL" id="JBICYV010000014">
    <property type="protein sequence ID" value="MFG3014199.1"/>
    <property type="molecule type" value="Genomic_DNA"/>
</dbReference>
<organism evidence="2 3">
    <name type="scientific">Streptomyces cinerochromogenes</name>
    <dbReference type="NCBI Taxonomy" id="66422"/>
    <lineage>
        <taxon>Bacteria</taxon>
        <taxon>Bacillati</taxon>
        <taxon>Actinomycetota</taxon>
        <taxon>Actinomycetes</taxon>
        <taxon>Kitasatosporales</taxon>
        <taxon>Streptomycetaceae</taxon>
        <taxon>Streptomyces</taxon>
    </lineage>
</organism>
<evidence type="ECO:0000313" key="2">
    <source>
        <dbReference type="EMBL" id="MFG3014199.1"/>
    </source>
</evidence>
<dbReference type="RefSeq" id="WP_392820608.1">
    <property type="nucleotide sequence ID" value="NZ_JBICYV010000014.1"/>
</dbReference>
<comment type="caution">
    <text evidence="2">The sequence shown here is derived from an EMBL/GenBank/DDBJ whole genome shotgun (WGS) entry which is preliminary data.</text>
</comment>
<name>A0ABW7BAN4_9ACTN</name>
<proteinExistence type="predicted"/>
<evidence type="ECO:0000259" key="1">
    <source>
        <dbReference type="Pfam" id="PF13349"/>
    </source>
</evidence>
<evidence type="ECO:0000313" key="3">
    <source>
        <dbReference type="Proteomes" id="UP001604267"/>
    </source>
</evidence>